<evidence type="ECO:0000256" key="2">
    <source>
        <dbReference type="ARBA" id="ARBA00022525"/>
    </source>
</evidence>
<keyword evidence="10" id="KW-1185">Reference proteome</keyword>
<evidence type="ECO:0000256" key="5">
    <source>
        <dbReference type="ARBA" id="ARBA00022801"/>
    </source>
</evidence>
<dbReference type="GO" id="GO:0005576">
    <property type="term" value="C:extracellular region"/>
    <property type="evidence" value="ECO:0007669"/>
    <property type="project" value="UniProtKB-SubCell"/>
</dbReference>
<evidence type="ECO:0000313" key="9">
    <source>
        <dbReference type="EMBL" id="SCM55420.1"/>
    </source>
</evidence>
<proteinExistence type="predicted"/>
<evidence type="ECO:0000313" key="10">
    <source>
        <dbReference type="Proteomes" id="UP000178485"/>
    </source>
</evidence>
<dbReference type="PANTHER" id="PTHR38050:SF2">
    <property type="entry name" value="FERULOYL ESTERASE C-RELATED"/>
    <property type="match status" value="1"/>
</dbReference>
<dbReference type="RefSeq" id="WP_071135908.1">
    <property type="nucleotide sequence ID" value="NZ_LT608328.1"/>
</dbReference>
<keyword evidence="6" id="KW-0119">Carbohydrate metabolism</keyword>
<name>A0A1G4G3S2_9BACT</name>
<dbReference type="SUPFAM" id="SSF53474">
    <property type="entry name" value="alpha/beta-Hydrolases"/>
    <property type="match status" value="1"/>
</dbReference>
<dbReference type="Gene3D" id="3.40.50.1820">
    <property type="entry name" value="alpha/beta hydrolase"/>
    <property type="match status" value="1"/>
</dbReference>
<keyword evidence="7" id="KW-0624">Polysaccharide degradation</keyword>
<dbReference type="Pfam" id="PF10503">
    <property type="entry name" value="Esterase_PHB"/>
    <property type="match status" value="1"/>
</dbReference>
<dbReference type="STRING" id="1642646.ING2E5A_0347"/>
<organism evidence="9 10">
    <name type="scientific">Petrimonas mucosa</name>
    <dbReference type="NCBI Taxonomy" id="1642646"/>
    <lineage>
        <taxon>Bacteria</taxon>
        <taxon>Pseudomonadati</taxon>
        <taxon>Bacteroidota</taxon>
        <taxon>Bacteroidia</taxon>
        <taxon>Bacteroidales</taxon>
        <taxon>Dysgonomonadaceae</taxon>
        <taxon>Petrimonas</taxon>
    </lineage>
</organism>
<dbReference type="PANTHER" id="PTHR38050">
    <property type="match status" value="1"/>
</dbReference>
<accession>A0A1G4G3S2</accession>
<dbReference type="InterPro" id="IPR029058">
    <property type="entry name" value="AB_hydrolase_fold"/>
</dbReference>
<keyword evidence="2" id="KW-0964">Secreted</keyword>
<evidence type="ECO:0000256" key="4">
    <source>
        <dbReference type="ARBA" id="ARBA00022729"/>
    </source>
</evidence>
<evidence type="ECO:0000256" key="1">
    <source>
        <dbReference type="ARBA" id="ARBA00004613"/>
    </source>
</evidence>
<feature type="signal peptide" evidence="8">
    <location>
        <begin position="1"/>
        <end position="29"/>
    </location>
</feature>
<gene>
    <name evidence="9" type="ORF">ING2E5A_0347</name>
</gene>
<reference evidence="9 10" key="1">
    <citation type="submission" date="2016-08" db="EMBL/GenBank/DDBJ databases">
        <authorList>
            <person name="Seilhamer J.J."/>
        </authorList>
    </citation>
    <scope>NUCLEOTIDE SEQUENCE [LARGE SCALE GENOMIC DNA]</scope>
    <source>
        <strain evidence="9">ING2-E5A</strain>
    </source>
</reference>
<comment type="subcellular location">
    <subcellularLocation>
        <location evidence="1">Secreted</location>
    </subcellularLocation>
</comment>
<dbReference type="GO" id="GO:0045493">
    <property type="term" value="P:xylan catabolic process"/>
    <property type="evidence" value="ECO:0007669"/>
    <property type="project" value="UniProtKB-KW"/>
</dbReference>
<dbReference type="GO" id="GO:0030600">
    <property type="term" value="F:feruloyl esterase activity"/>
    <property type="evidence" value="ECO:0007669"/>
    <property type="project" value="InterPro"/>
</dbReference>
<dbReference type="InterPro" id="IPR010126">
    <property type="entry name" value="Esterase_phb"/>
</dbReference>
<dbReference type="KEGG" id="pmuc:ING2E5A_0347"/>
<feature type="chain" id="PRO_5009603734" evidence="8">
    <location>
        <begin position="30"/>
        <end position="293"/>
    </location>
</feature>
<protein>
    <submittedName>
        <fullName evidence="9">Poly(3-hydroxybutyrate) depolymerase</fullName>
    </submittedName>
</protein>
<evidence type="ECO:0000256" key="7">
    <source>
        <dbReference type="ARBA" id="ARBA00023326"/>
    </source>
</evidence>
<sequence length="293" mass="32789">MKVFAKSIAARSALCSLLLFVVTVGTTRADNTPEYTMKCGGLERTYRLHIPDNLPENAPLVIVLHGYGGPDPGIFNKTADRHQFAVCYPQGEKDGRGKMCWNVGYPFQHDMTIDDVEFLTQLVRHLQHKHGFSRHNAFCVGMSNGGEMCYQLAAQRPELFAAVAPVAGLMLNWLYKSDTSTHPVSLIEIHGTEDRTSEWLGDPENKGGWGEYLPVPLAVHFCAAKNRCTVMQTDTITGKAPNNRKIIKHRFSGGTNGSEVWLYEIVGGGHTWGRDDMDTNEEIWKFFSRFIKP</sequence>
<keyword evidence="3" id="KW-0858">Xylan degradation</keyword>
<keyword evidence="4 8" id="KW-0732">Signal</keyword>
<evidence type="ECO:0000256" key="6">
    <source>
        <dbReference type="ARBA" id="ARBA00023277"/>
    </source>
</evidence>
<dbReference type="AlphaFoldDB" id="A0A1G4G3S2"/>
<dbReference type="InterPro" id="IPR043595">
    <property type="entry name" value="FaeB/C/D"/>
</dbReference>
<evidence type="ECO:0000256" key="8">
    <source>
        <dbReference type="SAM" id="SignalP"/>
    </source>
</evidence>
<dbReference type="EMBL" id="LT608328">
    <property type="protein sequence ID" value="SCM55420.1"/>
    <property type="molecule type" value="Genomic_DNA"/>
</dbReference>
<keyword evidence="5" id="KW-0378">Hydrolase</keyword>
<evidence type="ECO:0000256" key="3">
    <source>
        <dbReference type="ARBA" id="ARBA00022651"/>
    </source>
</evidence>
<dbReference type="Proteomes" id="UP000178485">
    <property type="component" value="Chromosome i"/>
</dbReference>